<gene>
    <name evidence="2" type="ORF">TP2_01210</name>
</gene>
<name>A0A074K3Q7_9RHOB</name>
<evidence type="ECO:0000313" key="2">
    <source>
        <dbReference type="EMBL" id="KEO56167.1"/>
    </source>
</evidence>
<dbReference type="EMBL" id="AUND01000001">
    <property type="protein sequence ID" value="KEO56167.1"/>
    <property type="molecule type" value="Genomic_DNA"/>
</dbReference>
<evidence type="ECO:0008006" key="4">
    <source>
        <dbReference type="Google" id="ProtNLM"/>
    </source>
</evidence>
<feature type="signal peptide" evidence="1">
    <location>
        <begin position="1"/>
        <end position="16"/>
    </location>
</feature>
<dbReference type="eggNOG" id="ENOG5033E71">
    <property type="taxonomic scope" value="Bacteria"/>
</dbReference>
<accession>A0A074K3Q7</accession>
<evidence type="ECO:0000313" key="3">
    <source>
        <dbReference type="Proteomes" id="UP000027432"/>
    </source>
</evidence>
<keyword evidence="3" id="KW-1185">Reference proteome</keyword>
<comment type="caution">
    <text evidence="2">The sequence shown here is derived from an EMBL/GenBank/DDBJ whole genome shotgun (WGS) entry which is preliminary data.</text>
</comment>
<keyword evidence="1" id="KW-0732">Signal</keyword>
<sequence length="68" mass="6539">MRKTPILLLVAGLALAGCMQTDGQRALAGAAGGAVIADATDNNIVAGAALGALAGTYCDDAGVCSPSY</sequence>
<dbReference type="AlphaFoldDB" id="A0A074K3Q7"/>
<dbReference type="PROSITE" id="PS51257">
    <property type="entry name" value="PROKAR_LIPOPROTEIN"/>
    <property type="match status" value="1"/>
</dbReference>
<feature type="chain" id="PRO_5001697367" description="YMGG-like Gly-zipper domain-containing protein" evidence="1">
    <location>
        <begin position="17"/>
        <end position="68"/>
    </location>
</feature>
<organism evidence="2 3">
    <name type="scientific">Thioclava pacifica DSM 10166</name>
    <dbReference type="NCBI Taxonomy" id="1353537"/>
    <lineage>
        <taxon>Bacteria</taxon>
        <taxon>Pseudomonadati</taxon>
        <taxon>Pseudomonadota</taxon>
        <taxon>Alphaproteobacteria</taxon>
        <taxon>Rhodobacterales</taxon>
        <taxon>Paracoccaceae</taxon>
        <taxon>Thioclava</taxon>
    </lineage>
</organism>
<protein>
    <recommendedName>
        <fullName evidence="4">YMGG-like Gly-zipper domain-containing protein</fullName>
    </recommendedName>
</protein>
<dbReference type="RefSeq" id="WP_038072482.1">
    <property type="nucleotide sequence ID" value="NZ_AUND01000001.1"/>
</dbReference>
<dbReference type="Proteomes" id="UP000027432">
    <property type="component" value="Unassembled WGS sequence"/>
</dbReference>
<reference evidence="2 3" key="1">
    <citation type="submission" date="2013-07" db="EMBL/GenBank/DDBJ databases">
        <title>Thioclava pacifica DSM 10166 Genome Sequencing.</title>
        <authorList>
            <person name="Lai Q."/>
            <person name="Shao Z."/>
        </authorList>
    </citation>
    <scope>NUCLEOTIDE SEQUENCE [LARGE SCALE GENOMIC DNA]</scope>
    <source>
        <strain evidence="2 3">DSM 10166</strain>
    </source>
</reference>
<evidence type="ECO:0000256" key="1">
    <source>
        <dbReference type="SAM" id="SignalP"/>
    </source>
</evidence>
<proteinExistence type="predicted"/>